<feature type="domain" description="Cyclic nucleotide-binding" evidence="1">
    <location>
        <begin position="35"/>
        <end position="112"/>
    </location>
</feature>
<evidence type="ECO:0000313" key="2">
    <source>
        <dbReference type="EMBL" id="CUX83408.1"/>
    </source>
</evidence>
<organism evidence="2 3">
    <name type="scientific">Roseibaca calidilacus</name>
    <dbReference type="NCBI Taxonomy" id="1666912"/>
    <lineage>
        <taxon>Bacteria</taxon>
        <taxon>Pseudomonadati</taxon>
        <taxon>Pseudomonadota</taxon>
        <taxon>Alphaproteobacteria</taxon>
        <taxon>Rhodobacterales</taxon>
        <taxon>Paracoccaceae</taxon>
        <taxon>Roseinatronobacter</taxon>
    </lineage>
</organism>
<reference evidence="2 3" key="1">
    <citation type="submission" date="2016-01" db="EMBL/GenBank/DDBJ databases">
        <authorList>
            <person name="Varghese N."/>
        </authorList>
    </citation>
    <scope>NUCLEOTIDE SEQUENCE [LARGE SCALE GENOMIC DNA]</scope>
    <source>
        <strain evidence="2 3">HL-91</strain>
    </source>
</reference>
<dbReference type="Gene3D" id="2.60.120.10">
    <property type="entry name" value="Jelly Rolls"/>
    <property type="match status" value="1"/>
</dbReference>
<dbReference type="SUPFAM" id="SSF51206">
    <property type="entry name" value="cAMP-binding domain-like"/>
    <property type="match status" value="1"/>
</dbReference>
<dbReference type="CDD" id="cd00038">
    <property type="entry name" value="CAP_ED"/>
    <property type="match status" value="1"/>
</dbReference>
<dbReference type="PROSITE" id="PS50042">
    <property type="entry name" value="CNMP_BINDING_3"/>
    <property type="match status" value="1"/>
</dbReference>
<keyword evidence="3" id="KW-1185">Reference proteome</keyword>
<dbReference type="InterPro" id="IPR000595">
    <property type="entry name" value="cNMP-bd_dom"/>
</dbReference>
<proteinExistence type="predicted"/>
<dbReference type="Pfam" id="PF00027">
    <property type="entry name" value="cNMP_binding"/>
    <property type="match status" value="1"/>
</dbReference>
<evidence type="ECO:0000313" key="3">
    <source>
        <dbReference type="Proteomes" id="UP000182045"/>
    </source>
</evidence>
<accession>A0ABM9VWF8</accession>
<dbReference type="EMBL" id="FBYC01000004">
    <property type="protein sequence ID" value="CUX83408.1"/>
    <property type="molecule type" value="Genomic_DNA"/>
</dbReference>
<gene>
    <name evidence="2" type="ORF">Ga0058931_2966</name>
</gene>
<comment type="caution">
    <text evidence="2">The sequence shown here is derived from an EMBL/GenBank/DDBJ whole genome shotgun (WGS) entry which is preliminary data.</text>
</comment>
<name>A0ABM9VWF8_9RHOB</name>
<sequence length="194" mass="21720">MFPSALLQRQRRARMIAIMPDPIHALFSQACVLGLEADQVLFRAGDIPERVFLVVTGNVALHRHTQHGATLVLQHARAGQILAEASAYSDTYHCDAVATAPSRVACLPKRTFLTRMAQDPSLASFWAARLAREVQIARTRAEIRTLPRVSDRLTAWLTEGNTMPPKGAWHHVASELGITREALYRELSRRQKHK</sequence>
<protein>
    <submittedName>
        <fullName evidence="2">cAMP-binding domain of CRP or a regulatory subunit of cAMP-dependent protein kinases</fullName>
    </submittedName>
</protein>
<dbReference type="Proteomes" id="UP000182045">
    <property type="component" value="Unassembled WGS sequence"/>
</dbReference>
<dbReference type="SMART" id="SM00100">
    <property type="entry name" value="cNMP"/>
    <property type="match status" value="1"/>
</dbReference>
<dbReference type="InterPro" id="IPR018490">
    <property type="entry name" value="cNMP-bd_dom_sf"/>
</dbReference>
<evidence type="ECO:0000259" key="1">
    <source>
        <dbReference type="PROSITE" id="PS50042"/>
    </source>
</evidence>
<dbReference type="InterPro" id="IPR014710">
    <property type="entry name" value="RmlC-like_jellyroll"/>
</dbReference>